<keyword evidence="4" id="KW-0479">Metal-binding</keyword>
<dbReference type="InterPro" id="IPR036922">
    <property type="entry name" value="Rieske_2Fe-2S_sf"/>
</dbReference>
<dbReference type="AlphaFoldDB" id="A0A1H1L1D3"/>
<evidence type="ECO:0000256" key="6">
    <source>
        <dbReference type="ARBA" id="ARBA00023014"/>
    </source>
</evidence>
<feature type="domain" description="Rieske" evidence="10">
    <location>
        <begin position="55"/>
        <end position="146"/>
    </location>
</feature>
<dbReference type="OrthoDB" id="25106at2"/>
<evidence type="ECO:0000256" key="7">
    <source>
        <dbReference type="ARBA" id="ARBA00023157"/>
    </source>
</evidence>
<dbReference type="PROSITE" id="PS51296">
    <property type="entry name" value="RIESKE"/>
    <property type="match status" value="1"/>
</dbReference>
<evidence type="ECO:0000256" key="9">
    <source>
        <dbReference type="ARBA" id="ARBA00034078"/>
    </source>
</evidence>
<dbReference type="InterPro" id="IPR014349">
    <property type="entry name" value="Rieske_Fe-S_prot"/>
</dbReference>
<comment type="cofactor">
    <cofactor evidence="9">
        <name>[2Fe-2S] cluster</name>
        <dbReference type="ChEBI" id="CHEBI:190135"/>
    </cofactor>
</comment>
<sequence length="148" mass="14462">MTSTAHPVRPAPQPAVPAPFSRRALLVVTGLSAAAIGGLTACGLQEPAADGAPGPQTASTGDVPVGGGRIYPASETVITQPTAGQFQAFSSICTHAGCPVTEVTDSIGCLCHGSRFSLADGSVLSGPAPEPLPAKTVTVSGTTVSVAG</sequence>
<keyword evidence="11" id="KW-0560">Oxidoreductase</keyword>
<evidence type="ECO:0000256" key="2">
    <source>
        <dbReference type="ARBA" id="ARBA00015816"/>
    </source>
</evidence>
<dbReference type="SUPFAM" id="SSF50022">
    <property type="entry name" value="ISP domain"/>
    <property type="match status" value="1"/>
</dbReference>
<comment type="function">
    <text evidence="1">Iron-sulfur subunit of the cytochrome bc1 complex, an essential component of the respiratory electron transport chain required for ATP synthesis. The bc1 complex catalyzes the oxidation of menaquinol and the reduction of cytochrome c in the respiratory chain. The bc1 complex operates through a Q-cycle mechanism that couples electron transfer to generation of the proton gradient that drives ATP synthesis.</text>
</comment>
<evidence type="ECO:0000313" key="11">
    <source>
        <dbReference type="EMBL" id="SDR68336.1"/>
    </source>
</evidence>
<dbReference type="GO" id="GO:0046872">
    <property type="term" value="F:metal ion binding"/>
    <property type="evidence" value="ECO:0007669"/>
    <property type="project" value="UniProtKB-KW"/>
</dbReference>
<dbReference type="PRINTS" id="PR00162">
    <property type="entry name" value="RIESKE"/>
</dbReference>
<gene>
    <name evidence="11" type="ORF">SAMN04488543_0021</name>
</gene>
<dbReference type="InterPro" id="IPR006311">
    <property type="entry name" value="TAT_signal"/>
</dbReference>
<keyword evidence="12" id="KW-1185">Reference proteome</keyword>
<evidence type="ECO:0000256" key="3">
    <source>
        <dbReference type="ARBA" id="ARBA00022714"/>
    </source>
</evidence>
<keyword evidence="3" id="KW-0001">2Fe-2S</keyword>
<keyword evidence="5" id="KW-0408">Iron</keyword>
<dbReference type="CDD" id="cd03467">
    <property type="entry name" value="Rieske"/>
    <property type="match status" value="1"/>
</dbReference>
<keyword evidence="6" id="KW-0411">Iron-sulfur</keyword>
<dbReference type="FunFam" id="2.102.10.10:FF:000016">
    <property type="entry name" value="Nitrite reductase/ring-hydroxylating ferredoxin subunit"/>
    <property type="match status" value="1"/>
</dbReference>
<evidence type="ECO:0000313" key="12">
    <source>
        <dbReference type="Proteomes" id="UP000199092"/>
    </source>
</evidence>
<dbReference type="Gene3D" id="2.102.10.10">
    <property type="entry name" value="Rieske [2Fe-2S] iron-sulphur domain"/>
    <property type="match status" value="1"/>
</dbReference>
<dbReference type="PROSITE" id="PS51318">
    <property type="entry name" value="TAT"/>
    <property type="match status" value="1"/>
</dbReference>
<dbReference type="InterPro" id="IPR017941">
    <property type="entry name" value="Rieske_2Fe-2S"/>
</dbReference>
<evidence type="ECO:0000259" key="10">
    <source>
        <dbReference type="PROSITE" id="PS51296"/>
    </source>
</evidence>
<dbReference type="GO" id="GO:0004497">
    <property type="term" value="F:monooxygenase activity"/>
    <property type="evidence" value="ECO:0007669"/>
    <property type="project" value="UniProtKB-ARBA"/>
</dbReference>
<reference evidence="11 12" key="1">
    <citation type="submission" date="2016-10" db="EMBL/GenBank/DDBJ databases">
        <authorList>
            <person name="de Groot N.N."/>
        </authorList>
    </citation>
    <scope>NUCLEOTIDE SEQUENCE [LARGE SCALE GENOMIC DNA]</scope>
    <source>
        <strain evidence="11 12">DSM 21741</strain>
    </source>
</reference>
<keyword evidence="7" id="KW-1015">Disulfide bond</keyword>
<dbReference type="PANTHER" id="PTHR10134">
    <property type="entry name" value="CYTOCHROME B-C1 COMPLEX SUBUNIT RIESKE, MITOCHONDRIAL"/>
    <property type="match status" value="1"/>
</dbReference>
<dbReference type="InterPro" id="IPR005805">
    <property type="entry name" value="Rieske_Fe-S_prot_C"/>
</dbReference>
<dbReference type="EMBL" id="LT629749">
    <property type="protein sequence ID" value="SDR68336.1"/>
    <property type="molecule type" value="Genomic_DNA"/>
</dbReference>
<keyword evidence="11" id="KW-0223">Dioxygenase</keyword>
<name>A0A1H1L1D3_9ACTN</name>
<evidence type="ECO:0000256" key="8">
    <source>
        <dbReference type="ARBA" id="ARBA00029586"/>
    </source>
</evidence>
<dbReference type="STRING" id="546871.SAMN04488543_0021"/>
<proteinExistence type="predicted"/>
<dbReference type="RefSeq" id="WP_091408399.1">
    <property type="nucleotide sequence ID" value="NZ_LT629749.1"/>
</dbReference>
<dbReference type="GO" id="GO:0016705">
    <property type="term" value="F:oxidoreductase activity, acting on paired donors, with incorporation or reduction of molecular oxygen"/>
    <property type="evidence" value="ECO:0007669"/>
    <property type="project" value="UniProtKB-ARBA"/>
</dbReference>
<evidence type="ECO:0000256" key="5">
    <source>
        <dbReference type="ARBA" id="ARBA00023004"/>
    </source>
</evidence>
<dbReference type="GO" id="GO:0016020">
    <property type="term" value="C:membrane"/>
    <property type="evidence" value="ECO:0007669"/>
    <property type="project" value="InterPro"/>
</dbReference>
<dbReference type="Proteomes" id="UP000199092">
    <property type="component" value="Chromosome I"/>
</dbReference>
<protein>
    <recommendedName>
        <fullName evidence="2">Cytochrome bc1 complex Rieske iron-sulfur subunit</fullName>
    </recommendedName>
    <alternativeName>
        <fullName evidence="8">Cytochrome bc1 reductase complex subunit QcrA</fullName>
    </alternativeName>
</protein>
<dbReference type="Pfam" id="PF00355">
    <property type="entry name" value="Rieske"/>
    <property type="match status" value="1"/>
</dbReference>
<dbReference type="GO" id="GO:0051537">
    <property type="term" value="F:2 iron, 2 sulfur cluster binding"/>
    <property type="evidence" value="ECO:0007669"/>
    <property type="project" value="UniProtKB-KW"/>
</dbReference>
<accession>A0A1H1L1D3</accession>
<evidence type="ECO:0000256" key="1">
    <source>
        <dbReference type="ARBA" id="ARBA00002494"/>
    </source>
</evidence>
<organism evidence="11 12">
    <name type="scientific">Friedmanniella luteola</name>
    <dbReference type="NCBI Taxonomy" id="546871"/>
    <lineage>
        <taxon>Bacteria</taxon>
        <taxon>Bacillati</taxon>
        <taxon>Actinomycetota</taxon>
        <taxon>Actinomycetes</taxon>
        <taxon>Propionibacteriales</taxon>
        <taxon>Nocardioidaceae</taxon>
        <taxon>Friedmanniella</taxon>
    </lineage>
</organism>
<dbReference type="GO" id="GO:0051213">
    <property type="term" value="F:dioxygenase activity"/>
    <property type="evidence" value="ECO:0007669"/>
    <property type="project" value="UniProtKB-KW"/>
</dbReference>
<evidence type="ECO:0000256" key="4">
    <source>
        <dbReference type="ARBA" id="ARBA00022723"/>
    </source>
</evidence>